<dbReference type="RefSeq" id="WP_269605848.1">
    <property type="nucleotide sequence ID" value="NZ_JAPWIJ010000006.1"/>
</dbReference>
<evidence type="ECO:0000313" key="1">
    <source>
        <dbReference type="EMBL" id="MCZ4520004.1"/>
    </source>
</evidence>
<dbReference type="InterPro" id="IPR009057">
    <property type="entry name" value="Homeodomain-like_sf"/>
</dbReference>
<evidence type="ECO:0000313" key="2">
    <source>
        <dbReference type="Proteomes" id="UP001081071"/>
    </source>
</evidence>
<protein>
    <submittedName>
        <fullName evidence="1">TetR/AcrR family transcriptional regulator</fullName>
    </submittedName>
</protein>
<sequence length="190" mass="20599">MRSQQLEERRSKRYDALLAAGVELLGSPDGPAVNVRAVCRTAGLTERYFYESFTDRDTFVRAVYAWVGSRAQTALLDAVTAADTPENTIAAPVRAFVELIIDEPRTGRVLLIAPLAEPALSRRGLDLLPGFVELVQSQLPDTEDRQLIAVGTVGALTALFIGYLDGTVTVTREALVAHCIRLISDASVRG</sequence>
<accession>A0ABT4MG86</accession>
<dbReference type="EMBL" id="JAPWIJ010000006">
    <property type="protein sequence ID" value="MCZ4520004.1"/>
    <property type="molecule type" value="Genomic_DNA"/>
</dbReference>
<name>A0ABT4MG86_9NOCA</name>
<dbReference type="Gene3D" id="1.10.357.10">
    <property type="entry name" value="Tetracycline Repressor, domain 2"/>
    <property type="match status" value="1"/>
</dbReference>
<comment type="caution">
    <text evidence="1">The sequence shown here is derived from an EMBL/GenBank/DDBJ whole genome shotgun (WGS) entry which is preliminary data.</text>
</comment>
<reference evidence="1" key="1">
    <citation type="submission" date="2022-12" db="EMBL/GenBank/DDBJ databases">
        <authorList>
            <person name="Krivoruchko A.V."/>
            <person name="Elkin A."/>
        </authorList>
    </citation>
    <scope>NUCLEOTIDE SEQUENCE</scope>
    <source>
        <strain evidence="1">IEGM 1391</strain>
    </source>
</reference>
<keyword evidence="2" id="KW-1185">Reference proteome</keyword>
<proteinExistence type="predicted"/>
<gene>
    <name evidence="1" type="ORF">O4220_15935</name>
</gene>
<organism evidence="1 2">
    <name type="scientific">Rhodococcus ruber</name>
    <dbReference type="NCBI Taxonomy" id="1830"/>
    <lineage>
        <taxon>Bacteria</taxon>
        <taxon>Bacillati</taxon>
        <taxon>Actinomycetota</taxon>
        <taxon>Actinomycetes</taxon>
        <taxon>Mycobacteriales</taxon>
        <taxon>Nocardiaceae</taxon>
        <taxon>Rhodococcus</taxon>
    </lineage>
</organism>
<dbReference type="Proteomes" id="UP001081071">
    <property type="component" value="Unassembled WGS sequence"/>
</dbReference>
<dbReference type="SUPFAM" id="SSF46689">
    <property type="entry name" value="Homeodomain-like"/>
    <property type="match status" value="1"/>
</dbReference>